<evidence type="ECO:0000256" key="4">
    <source>
        <dbReference type="ARBA" id="ARBA00022554"/>
    </source>
</evidence>
<evidence type="ECO:0000256" key="1">
    <source>
        <dbReference type="ARBA" id="ARBA00004128"/>
    </source>
</evidence>
<accession>A0ABY8ELI3</accession>
<reference evidence="11 12" key="1">
    <citation type="journal article" date="2020" name="Elife">
        <title>Loss of centromere function drives karyotype evolution in closely related Malassezia species.</title>
        <authorList>
            <person name="Sankaranarayanan S.R."/>
            <person name="Ianiri G."/>
            <person name="Coelho M.A."/>
            <person name="Reza M.H."/>
            <person name="Thimmappa B.C."/>
            <person name="Ganguly P."/>
            <person name="Vadnala R.N."/>
            <person name="Sun S."/>
            <person name="Siddharthan R."/>
            <person name="Tellgren-Roth C."/>
            <person name="Dawson T.L."/>
            <person name="Heitman J."/>
            <person name="Sanyal K."/>
        </authorList>
    </citation>
    <scope>NUCLEOTIDE SEQUENCE [LARGE SCALE GENOMIC DNA]</scope>
    <source>
        <strain evidence="11">CBS14141</strain>
    </source>
</reference>
<dbReference type="PANTHER" id="PTHR22950:SF678">
    <property type="entry name" value="VACUOLAR AMINO ACID TRANSPORTER 5-RELATED"/>
    <property type="match status" value="1"/>
</dbReference>
<keyword evidence="8 9" id="KW-0472">Membrane</keyword>
<keyword evidence="6" id="KW-0029">Amino-acid transport</keyword>
<dbReference type="PANTHER" id="PTHR22950">
    <property type="entry name" value="AMINO ACID TRANSPORTER"/>
    <property type="match status" value="1"/>
</dbReference>
<evidence type="ECO:0000256" key="8">
    <source>
        <dbReference type="ARBA" id="ARBA00023136"/>
    </source>
</evidence>
<gene>
    <name evidence="11" type="ORF">GLX27_000469</name>
</gene>
<evidence type="ECO:0000256" key="3">
    <source>
        <dbReference type="ARBA" id="ARBA00022448"/>
    </source>
</evidence>
<feature type="domain" description="Amino acid transporter transmembrane" evidence="10">
    <location>
        <begin position="15"/>
        <end position="294"/>
    </location>
</feature>
<evidence type="ECO:0000313" key="11">
    <source>
        <dbReference type="EMBL" id="WFD45844.1"/>
    </source>
</evidence>
<evidence type="ECO:0000256" key="9">
    <source>
        <dbReference type="SAM" id="Phobius"/>
    </source>
</evidence>
<proteinExistence type="inferred from homology"/>
<feature type="transmembrane region" description="Helical" evidence="9">
    <location>
        <begin position="296"/>
        <end position="319"/>
    </location>
</feature>
<feature type="transmembrane region" description="Helical" evidence="9">
    <location>
        <begin position="20"/>
        <end position="42"/>
    </location>
</feature>
<keyword evidence="12" id="KW-1185">Reference proteome</keyword>
<protein>
    <recommendedName>
        <fullName evidence="10">Amino acid transporter transmembrane domain-containing protein</fullName>
    </recommendedName>
</protein>
<keyword evidence="5 9" id="KW-0812">Transmembrane</keyword>
<evidence type="ECO:0000313" key="12">
    <source>
        <dbReference type="Proteomes" id="UP000818624"/>
    </source>
</evidence>
<feature type="transmembrane region" description="Helical" evidence="9">
    <location>
        <begin position="263"/>
        <end position="284"/>
    </location>
</feature>
<sequence length="326" mass="35560">MPQVVLSFAQSIRGDTHTVPAFFLSKLLWVIVSLALVSPVCFYRKLHQMRGIGYLNMAAVVYLLVIMLYYFLSGTARATLPPRGEIAAVIFSTDVLRTFPIMVFAYTCAQNILPVYSELRDSTVKRSSLVTIVSLGACAMVYVVVASVGYATFGSQVGDNIIAMYPSSSLFVSIGKLSVIALTLTSYPMQLYPCRASLINMLEVNATILSSEDTEESMLGPGTAEMDPVVHYEVNDRRWSLLTLALMTAGLLVSLLIDDLSIVLGIVGSVGSTTISFILPALLYRRMYDDEPNATLHSSAFFLGLWGGAVLVLALFINISRIFQGM</sequence>
<organism evidence="11 12">
    <name type="scientific">Malassezia furfur</name>
    <name type="common">Pityriasis versicolor infection agent</name>
    <name type="synonym">Pityrosporum furfur</name>
    <dbReference type="NCBI Taxonomy" id="55194"/>
    <lineage>
        <taxon>Eukaryota</taxon>
        <taxon>Fungi</taxon>
        <taxon>Dikarya</taxon>
        <taxon>Basidiomycota</taxon>
        <taxon>Ustilaginomycotina</taxon>
        <taxon>Malasseziomycetes</taxon>
        <taxon>Malasseziales</taxon>
        <taxon>Malasseziaceae</taxon>
        <taxon>Malassezia</taxon>
    </lineage>
</organism>
<feature type="transmembrane region" description="Helical" evidence="9">
    <location>
        <begin position="162"/>
        <end position="185"/>
    </location>
</feature>
<evidence type="ECO:0000259" key="10">
    <source>
        <dbReference type="Pfam" id="PF01490"/>
    </source>
</evidence>
<dbReference type="EMBL" id="CP046234">
    <property type="protein sequence ID" value="WFD45844.1"/>
    <property type="molecule type" value="Genomic_DNA"/>
</dbReference>
<evidence type="ECO:0000256" key="6">
    <source>
        <dbReference type="ARBA" id="ARBA00022970"/>
    </source>
</evidence>
<feature type="transmembrane region" description="Helical" evidence="9">
    <location>
        <begin position="239"/>
        <end position="257"/>
    </location>
</feature>
<dbReference type="Proteomes" id="UP000818624">
    <property type="component" value="Chromosome 1"/>
</dbReference>
<comment type="similarity">
    <text evidence="2">Belongs to the amino acid/polyamine transporter 2 family.</text>
</comment>
<keyword evidence="7 9" id="KW-1133">Transmembrane helix</keyword>
<dbReference type="InterPro" id="IPR013057">
    <property type="entry name" value="AA_transpt_TM"/>
</dbReference>
<feature type="transmembrane region" description="Helical" evidence="9">
    <location>
        <begin position="54"/>
        <end position="72"/>
    </location>
</feature>
<keyword evidence="3" id="KW-0813">Transport</keyword>
<comment type="subcellular location">
    <subcellularLocation>
        <location evidence="1">Vacuole membrane</location>
        <topology evidence="1">Multi-pass membrane protein</topology>
    </subcellularLocation>
</comment>
<evidence type="ECO:0000256" key="2">
    <source>
        <dbReference type="ARBA" id="ARBA00008066"/>
    </source>
</evidence>
<keyword evidence="4" id="KW-0926">Vacuole</keyword>
<evidence type="ECO:0000256" key="5">
    <source>
        <dbReference type="ARBA" id="ARBA00022692"/>
    </source>
</evidence>
<dbReference type="Pfam" id="PF01490">
    <property type="entry name" value="Aa_trans"/>
    <property type="match status" value="1"/>
</dbReference>
<evidence type="ECO:0000256" key="7">
    <source>
        <dbReference type="ARBA" id="ARBA00022989"/>
    </source>
</evidence>
<name>A0ABY8ELI3_MALFU</name>
<feature type="transmembrane region" description="Helical" evidence="9">
    <location>
        <begin position="129"/>
        <end position="150"/>
    </location>
</feature>